<dbReference type="NCBIfam" id="TIGR00406">
    <property type="entry name" value="prmA"/>
    <property type="match status" value="1"/>
</dbReference>
<proteinExistence type="inferred from homology"/>
<dbReference type="PIRSF" id="PIRSF000401">
    <property type="entry name" value="RPL11_MTase"/>
    <property type="match status" value="1"/>
</dbReference>
<evidence type="ECO:0000256" key="4">
    <source>
        <dbReference type="ARBA" id="ARBA00022679"/>
    </source>
</evidence>
<dbReference type="HAMAP" id="MF_00735">
    <property type="entry name" value="Methyltr_PrmA"/>
    <property type="match status" value="1"/>
</dbReference>
<evidence type="ECO:0000256" key="3">
    <source>
        <dbReference type="ARBA" id="ARBA00022603"/>
    </source>
</evidence>
<dbReference type="AlphaFoldDB" id="A0A4Z0R9H8"/>
<organism evidence="7 8">
    <name type="scientific">Desulfosporosinus fructosivorans</name>
    <dbReference type="NCBI Taxonomy" id="2018669"/>
    <lineage>
        <taxon>Bacteria</taxon>
        <taxon>Bacillati</taxon>
        <taxon>Bacillota</taxon>
        <taxon>Clostridia</taxon>
        <taxon>Eubacteriales</taxon>
        <taxon>Desulfitobacteriaceae</taxon>
        <taxon>Desulfosporosinus</taxon>
    </lineage>
</organism>
<keyword evidence="7" id="KW-0689">Ribosomal protein</keyword>
<comment type="caution">
    <text evidence="7">The sequence shown here is derived from an EMBL/GenBank/DDBJ whole genome shotgun (WGS) entry which is preliminary data.</text>
</comment>
<dbReference type="Proteomes" id="UP000298460">
    <property type="component" value="Unassembled WGS sequence"/>
</dbReference>
<gene>
    <name evidence="6" type="primary">prmA</name>
    <name evidence="7" type="ORF">E4K67_02415</name>
</gene>
<dbReference type="RefSeq" id="WP_135544799.1">
    <property type="nucleotide sequence ID" value="NZ_SPQQ01000001.1"/>
</dbReference>
<dbReference type="InterPro" id="IPR029063">
    <property type="entry name" value="SAM-dependent_MTases_sf"/>
</dbReference>
<dbReference type="GO" id="GO:0016279">
    <property type="term" value="F:protein-lysine N-methyltransferase activity"/>
    <property type="evidence" value="ECO:0007669"/>
    <property type="project" value="RHEA"/>
</dbReference>
<keyword evidence="8" id="KW-1185">Reference proteome</keyword>
<name>A0A4Z0R9H8_9FIRM</name>
<evidence type="ECO:0000256" key="1">
    <source>
        <dbReference type="ARBA" id="ARBA00009741"/>
    </source>
</evidence>
<comment type="function">
    <text evidence="6">Methylates ribosomal protein L11.</text>
</comment>
<dbReference type="Pfam" id="PF06325">
    <property type="entry name" value="PrmA"/>
    <property type="match status" value="1"/>
</dbReference>
<comment type="similarity">
    <text evidence="1 6">Belongs to the methyltransferase superfamily. PrmA family.</text>
</comment>
<comment type="catalytic activity">
    <reaction evidence="6">
        <text>L-lysyl-[protein] + 3 S-adenosyl-L-methionine = N(6),N(6),N(6)-trimethyl-L-lysyl-[protein] + 3 S-adenosyl-L-homocysteine + 3 H(+)</text>
        <dbReference type="Rhea" id="RHEA:54192"/>
        <dbReference type="Rhea" id="RHEA-COMP:9752"/>
        <dbReference type="Rhea" id="RHEA-COMP:13826"/>
        <dbReference type="ChEBI" id="CHEBI:15378"/>
        <dbReference type="ChEBI" id="CHEBI:29969"/>
        <dbReference type="ChEBI" id="CHEBI:57856"/>
        <dbReference type="ChEBI" id="CHEBI:59789"/>
        <dbReference type="ChEBI" id="CHEBI:61961"/>
    </reaction>
</comment>
<dbReference type="PANTHER" id="PTHR43648">
    <property type="entry name" value="ELECTRON TRANSFER FLAVOPROTEIN BETA SUBUNIT LYSINE METHYLTRANSFERASE"/>
    <property type="match status" value="1"/>
</dbReference>
<keyword evidence="3 6" id="KW-0489">Methyltransferase</keyword>
<evidence type="ECO:0000313" key="8">
    <source>
        <dbReference type="Proteomes" id="UP000298460"/>
    </source>
</evidence>
<evidence type="ECO:0000256" key="5">
    <source>
        <dbReference type="ARBA" id="ARBA00022691"/>
    </source>
</evidence>
<dbReference type="InterPro" id="IPR004498">
    <property type="entry name" value="Ribosomal_PrmA_MeTrfase"/>
</dbReference>
<dbReference type="CDD" id="cd02440">
    <property type="entry name" value="AdoMet_MTases"/>
    <property type="match status" value="1"/>
</dbReference>
<dbReference type="GO" id="GO:0005840">
    <property type="term" value="C:ribosome"/>
    <property type="evidence" value="ECO:0007669"/>
    <property type="project" value="UniProtKB-KW"/>
</dbReference>
<dbReference type="GO" id="GO:0005737">
    <property type="term" value="C:cytoplasm"/>
    <property type="evidence" value="ECO:0007669"/>
    <property type="project" value="UniProtKB-SubCell"/>
</dbReference>
<dbReference type="SUPFAM" id="SSF53335">
    <property type="entry name" value="S-adenosyl-L-methionine-dependent methyltransferases"/>
    <property type="match status" value="1"/>
</dbReference>
<dbReference type="GO" id="GO:0032259">
    <property type="term" value="P:methylation"/>
    <property type="evidence" value="ECO:0007669"/>
    <property type="project" value="UniProtKB-KW"/>
</dbReference>
<accession>A0A4Z0R9H8</accession>
<dbReference type="EC" id="2.1.1.-" evidence="6"/>
<feature type="binding site" evidence="6">
    <location>
        <position position="244"/>
    </location>
    <ligand>
        <name>S-adenosyl-L-methionine</name>
        <dbReference type="ChEBI" id="CHEBI:59789"/>
    </ligand>
</feature>
<feature type="binding site" evidence="6">
    <location>
        <position position="159"/>
    </location>
    <ligand>
        <name>S-adenosyl-L-methionine</name>
        <dbReference type="ChEBI" id="CHEBI:59789"/>
    </ligand>
</feature>
<keyword evidence="4 6" id="KW-0808">Transferase</keyword>
<evidence type="ECO:0000256" key="6">
    <source>
        <dbReference type="HAMAP-Rule" id="MF_00735"/>
    </source>
</evidence>
<evidence type="ECO:0000256" key="2">
    <source>
        <dbReference type="ARBA" id="ARBA00022490"/>
    </source>
</evidence>
<evidence type="ECO:0000313" key="7">
    <source>
        <dbReference type="EMBL" id="TGE39861.1"/>
    </source>
</evidence>
<comment type="subcellular location">
    <subcellularLocation>
        <location evidence="6">Cytoplasm</location>
    </subcellularLocation>
</comment>
<dbReference type="OrthoDB" id="9785995at2"/>
<protein>
    <recommendedName>
        <fullName evidence="6">Ribosomal protein L11 methyltransferase</fullName>
        <shortName evidence="6">L11 Mtase</shortName>
        <ecNumber evidence="6">2.1.1.-</ecNumber>
    </recommendedName>
</protein>
<keyword evidence="2 6" id="KW-0963">Cytoplasm</keyword>
<dbReference type="EMBL" id="SPQQ01000001">
    <property type="protein sequence ID" value="TGE39861.1"/>
    <property type="molecule type" value="Genomic_DNA"/>
</dbReference>
<dbReference type="PANTHER" id="PTHR43648:SF1">
    <property type="entry name" value="ELECTRON TRANSFER FLAVOPROTEIN BETA SUBUNIT LYSINE METHYLTRANSFERASE"/>
    <property type="match status" value="1"/>
</dbReference>
<dbReference type="Gene3D" id="3.40.50.150">
    <property type="entry name" value="Vaccinia Virus protein VP39"/>
    <property type="match status" value="1"/>
</dbReference>
<dbReference type="InterPro" id="IPR050078">
    <property type="entry name" value="Ribosomal_L11_MeTrfase_PrmA"/>
</dbReference>
<feature type="binding site" evidence="6">
    <location>
        <position position="180"/>
    </location>
    <ligand>
        <name>S-adenosyl-L-methionine</name>
        <dbReference type="ChEBI" id="CHEBI:59789"/>
    </ligand>
</feature>
<keyword evidence="7" id="KW-0687">Ribonucleoprotein</keyword>
<sequence>MNWREVAVTVSSVGEEAVADLFYQLGCLGVSVEDPELLRSYIESGNWDYHDFGEVELTGTSVVKGYFPEDDELADKLEKLDLGIRELLQRSPDWLIQAKGISLKEIDWETAWKAYFKPIHIGKHFLIKPTWEAVDPREGDIVLELDPGMAFGTGTHATTTLCLRALEDVVKPGQRVFDLGTGSGILAIAAAKLGAKVDAVDLDSVAIRVAQENVDLNHVNDQVRVVRGDLGTVLTGQADVVIANIIADVILILLPDLKRILRADGEFLASGIIENRADDVEEGLKEAGLEIVERLEDSGWILFRARWANYESV</sequence>
<feature type="binding site" evidence="6">
    <location>
        <position position="201"/>
    </location>
    <ligand>
        <name>S-adenosyl-L-methionine</name>
        <dbReference type="ChEBI" id="CHEBI:59789"/>
    </ligand>
</feature>
<keyword evidence="5 6" id="KW-0949">S-adenosyl-L-methionine</keyword>
<reference evidence="7 8" key="1">
    <citation type="submission" date="2019-03" db="EMBL/GenBank/DDBJ databases">
        <title>Draft Genome Sequence of Desulfosporosinus fructosivorans Strain 63.6F, Isolated from Marine Sediment in the Baltic Sea.</title>
        <authorList>
            <person name="Hausmann B."/>
            <person name="Vandieken V."/>
            <person name="Pjevac P."/>
            <person name="Schreck K."/>
            <person name="Herbold C.W."/>
            <person name="Loy A."/>
        </authorList>
    </citation>
    <scope>NUCLEOTIDE SEQUENCE [LARGE SCALE GENOMIC DNA]</scope>
    <source>
        <strain evidence="7 8">63.6F</strain>
    </source>
</reference>